<gene>
    <name evidence="3" type="ORF">LEMA_P100470.1</name>
</gene>
<feature type="region of interest" description="Disordered" evidence="1">
    <location>
        <begin position="913"/>
        <end position="995"/>
    </location>
</feature>
<dbReference type="AlphaFoldDB" id="E5A056"/>
<feature type="region of interest" description="Disordered" evidence="1">
    <location>
        <begin position="775"/>
        <end position="796"/>
    </location>
</feature>
<name>E5A056_LEPMJ</name>
<evidence type="ECO:0000313" key="4">
    <source>
        <dbReference type="Proteomes" id="UP000002668"/>
    </source>
</evidence>
<evidence type="ECO:0000313" key="3">
    <source>
        <dbReference type="EMBL" id="CBX96916.1"/>
    </source>
</evidence>
<dbReference type="VEuPathDB" id="FungiDB:LEMA_P100470.1"/>
<sequence>MPPSTRSGTRGNQPAFQLKSELQRQHDNYGQKLNTSWPVDELRDDQGPRGFTRPGAMGSASHMNHHNAVYQSLMHLPIFVNWVRTHDPDCPLENCHTCHLKDITNLYWGHDTAPTVPIPYAEPAVMAIRRTARRHGNNHTSPQRFYSWLTRLDNLRDPLNASWNHEAAALFELVLNETRTCQACNRTHTARRNEQMLEVDYDSRYHARLEDMVTNFFRAYNITQYCPTCDDENNMDVSRTIEAAPQVLRISVNIYKNGGKQSEAFIIPENLQLVNSQRMNALPLSYTLSSSIAHGGLGNAERMDTRQDVEELELDRQEEEVRSPMHGFHHDSYGEDVVMQDMSDDIDKEELASQLGPMDRRKYFKGLKEATEEQIQEELGLQSDSDGEECSGVVDPMLLFDGPRQQISPKIFLRRMYDDSSEPESVDSEMESVHSFAPNLDIDDDVNIDPVRPDPPNWGRAPVPPLPGGLPALVLPPRDENEGADIQGDLPLDIFRGGRVVHNDAADDPENPRITLTIPIRYRSERAPGNIESFLDASYQIDVNQNLVIDHGGDEEDVPRFDDRTIVVVVNGQPAIMLFNNNPIVDTDGPIDFDLVTEVIYIEGDAYPTVTQDQHRDPALYLVIYGPTRNGRNYVRRIDMDPENRNGFGDDDPNEPEDDDPNPGPDSWVININLRYDFLEAPRDPLPWQIVATRVEVWDDGNEYQTFVIVLNGQQRIMLYNSNPDVDPNDDVDLETATQIIYINGQVQLFEEAERIEVTVPRRDGPPNFVLMPARARENGSLDSGEEQSRDGEEEDGILQFEISGRTEDEDEQEWNPSQQLQQLYDRAYGSRRGNRDSPYTTIAIVNREDQALLLYNTNPAIDFEDEVYVQDVTEVIMIEGHVTNIRRIPFYDENGEQVLDRATVRFGVQFYPPSSRANTPNVPPPAPAPSPPPPPPPASISPPRVPHSPISLGSASLSSSPRLPLPTPSPILSETPTVSSSSSSSSSHTTRSDNFSHYIASTRGYAPRRPATAPQFHHIADEHSARIAHDQLAGNPQRVGQDDACPVPPEDGEFQVVVLTYTRDKLRGRMGKLERLIPDML</sequence>
<dbReference type="Pfam" id="PF13423">
    <property type="entry name" value="UCH_1"/>
    <property type="match status" value="1"/>
</dbReference>
<dbReference type="Gene3D" id="3.90.70.10">
    <property type="entry name" value="Cysteine proteinases"/>
    <property type="match status" value="1"/>
</dbReference>
<dbReference type="InterPro" id="IPR028881">
    <property type="entry name" value="PAN2_UCH_dom"/>
</dbReference>
<feature type="compositionally biased region" description="Acidic residues" evidence="1">
    <location>
        <begin position="649"/>
        <end position="661"/>
    </location>
</feature>
<evidence type="ECO:0000259" key="2">
    <source>
        <dbReference type="Pfam" id="PF13423"/>
    </source>
</evidence>
<dbReference type="eggNOG" id="ENOG502RPQJ">
    <property type="taxonomic scope" value="Eukaryota"/>
</dbReference>
<feature type="region of interest" description="Disordered" evidence="1">
    <location>
        <begin position="636"/>
        <end position="666"/>
    </location>
</feature>
<accession>E5A056</accession>
<keyword evidence="4" id="KW-1185">Reference proteome</keyword>
<feature type="domain" description="PAN2 UCH" evidence="2">
    <location>
        <begin position="165"/>
        <end position="288"/>
    </location>
</feature>
<proteinExistence type="predicted"/>
<dbReference type="EMBL" id="FP929130">
    <property type="protein sequence ID" value="CBX96916.1"/>
    <property type="molecule type" value="Genomic_DNA"/>
</dbReference>
<protein>
    <submittedName>
        <fullName evidence="3">Predicted protein</fullName>
    </submittedName>
</protein>
<dbReference type="SUPFAM" id="SSF54001">
    <property type="entry name" value="Cysteine proteinases"/>
    <property type="match status" value="1"/>
</dbReference>
<dbReference type="GeneID" id="13283449"/>
<dbReference type="HOGENOM" id="CLU_285911_0_0_1"/>
<feature type="region of interest" description="Disordered" evidence="1">
    <location>
        <begin position="30"/>
        <end position="59"/>
    </location>
</feature>
<dbReference type="STRING" id="985895.E5A056"/>
<dbReference type="OrthoDB" id="289038at2759"/>
<feature type="compositionally biased region" description="Low complexity" evidence="1">
    <location>
        <begin position="949"/>
        <end position="963"/>
    </location>
</feature>
<dbReference type="InterPro" id="IPR038765">
    <property type="entry name" value="Papain-like_cys_pep_sf"/>
</dbReference>
<reference evidence="4" key="1">
    <citation type="journal article" date="2011" name="Nat. Commun.">
        <title>Effector diversification within compartments of the Leptosphaeria maculans genome affected by Repeat-Induced Point mutations.</title>
        <authorList>
            <person name="Rouxel T."/>
            <person name="Grandaubert J."/>
            <person name="Hane J.K."/>
            <person name="Hoede C."/>
            <person name="van de Wouw A.P."/>
            <person name="Couloux A."/>
            <person name="Dominguez V."/>
            <person name="Anthouard V."/>
            <person name="Bally P."/>
            <person name="Bourras S."/>
            <person name="Cozijnsen A.J."/>
            <person name="Ciuffetti L.M."/>
            <person name="Degrave A."/>
            <person name="Dilmaghani A."/>
            <person name="Duret L."/>
            <person name="Fudal I."/>
            <person name="Goodwin S.B."/>
            <person name="Gout L."/>
            <person name="Glaser N."/>
            <person name="Linglin J."/>
            <person name="Kema G.H.J."/>
            <person name="Lapalu N."/>
            <person name="Lawrence C.B."/>
            <person name="May K."/>
            <person name="Meyer M."/>
            <person name="Ollivier B."/>
            <person name="Poulain J."/>
            <person name="Schoch C.L."/>
            <person name="Simon A."/>
            <person name="Spatafora J.W."/>
            <person name="Stachowiak A."/>
            <person name="Turgeon B.G."/>
            <person name="Tyler B.M."/>
            <person name="Vincent D."/>
            <person name="Weissenbach J."/>
            <person name="Amselem J."/>
            <person name="Quesneville H."/>
            <person name="Oliver R.P."/>
            <person name="Wincker P."/>
            <person name="Balesdent M.-H."/>
            <person name="Howlett B.J."/>
        </authorList>
    </citation>
    <scope>NUCLEOTIDE SEQUENCE [LARGE SCALE GENOMIC DNA]</scope>
    <source>
        <strain evidence="4">JN3 / isolate v23.1.3 / race Av1-4-5-6-7-8</strain>
    </source>
</reference>
<evidence type="ECO:0000256" key="1">
    <source>
        <dbReference type="SAM" id="MobiDB-lite"/>
    </source>
</evidence>
<dbReference type="InParanoid" id="E5A056"/>
<dbReference type="Proteomes" id="UP000002668">
    <property type="component" value="Genome"/>
</dbReference>
<organism evidence="4">
    <name type="scientific">Leptosphaeria maculans (strain JN3 / isolate v23.1.3 / race Av1-4-5-6-7-8)</name>
    <name type="common">Blackleg fungus</name>
    <name type="synonym">Phoma lingam</name>
    <dbReference type="NCBI Taxonomy" id="985895"/>
    <lineage>
        <taxon>Eukaryota</taxon>
        <taxon>Fungi</taxon>
        <taxon>Dikarya</taxon>
        <taxon>Ascomycota</taxon>
        <taxon>Pezizomycotina</taxon>
        <taxon>Dothideomycetes</taxon>
        <taxon>Pleosporomycetidae</taxon>
        <taxon>Pleosporales</taxon>
        <taxon>Pleosporineae</taxon>
        <taxon>Leptosphaeriaceae</taxon>
        <taxon>Plenodomus</taxon>
        <taxon>Plenodomus lingam/Leptosphaeria maculans species complex</taxon>
    </lineage>
</organism>
<feature type="compositionally biased region" description="Pro residues" evidence="1">
    <location>
        <begin position="922"/>
        <end position="947"/>
    </location>
</feature>